<evidence type="ECO:0000259" key="2">
    <source>
        <dbReference type="Pfam" id="PF01345"/>
    </source>
</evidence>
<dbReference type="InterPro" id="IPR040683">
    <property type="entry name" value="CshA_NR2"/>
</dbReference>
<feature type="domain" description="GEVED" evidence="4">
    <location>
        <begin position="381"/>
        <end position="457"/>
    </location>
</feature>
<dbReference type="EMBL" id="AP014940">
    <property type="protein sequence ID" value="BAV95764.1"/>
    <property type="molecule type" value="Genomic_DNA"/>
</dbReference>
<dbReference type="Pfam" id="PF20009">
    <property type="entry name" value="GEVED"/>
    <property type="match status" value="1"/>
</dbReference>
<evidence type="ECO:0008006" key="8">
    <source>
        <dbReference type="Google" id="ProtNLM"/>
    </source>
</evidence>
<feature type="domain" description="DUF11" evidence="2">
    <location>
        <begin position="585"/>
        <end position="678"/>
    </location>
</feature>
<feature type="signal peptide" evidence="1">
    <location>
        <begin position="1"/>
        <end position="42"/>
    </location>
</feature>
<feature type="chain" id="PRO_5043403745" description="DUF11 domain-containing protein" evidence="1">
    <location>
        <begin position="43"/>
        <end position="685"/>
    </location>
</feature>
<evidence type="ECO:0000259" key="3">
    <source>
        <dbReference type="Pfam" id="PF18651"/>
    </source>
</evidence>
<reference evidence="6 7" key="1">
    <citation type="journal article" date="2017" name="DNA Res.">
        <title>Complete genome sequence and expression profile of the commercial lytic enzyme producer Lysobacter enzymogenes M497-1.</title>
        <authorList>
            <person name="Takami H."/>
            <person name="Toyoda A."/>
            <person name="Uchiyama I."/>
            <person name="Itoh T."/>
            <person name="Takaki Y."/>
            <person name="Arai W."/>
            <person name="Nishi S."/>
            <person name="Kawai M."/>
            <person name="Shinya K."/>
            <person name="Ikeda H."/>
        </authorList>
    </citation>
    <scope>NUCLEOTIDE SEQUENCE [LARGE SCALE GENOMIC DNA]</scope>
    <source>
        <strain evidence="6 7">M497-1</strain>
    </source>
</reference>
<feature type="domain" description="Surface adhesin CshA non-repetitive" evidence="3">
    <location>
        <begin position="55"/>
        <end position="268"/>
    </location>
</feature>
<evidence type="ECO:0000256" key="1">
    <source>
        <dbReference type="SAM" id="SignalP"/>
    </source>
</evidence>
<evidence type="ECO:0000259" key="5">
    <source>
        <dbReference type="Pfam" id="PF20674"/>
    </source>
</evidence>
<dbReference type="InterPro" id="IPR048834">
    <property type="entry name" value="SpaA_pre-album"/>
</dbReference>
<dbReference type="RefSeq" id="WP_096376355.1">
    <property type="nucleotide sequence ID" value="NZ_AP014940.1"/>
</dbReference>
<dbReference type="NCBIfam" id="TIGR01451">
    <property type="entry name" value="B_ant_repeat"/>
    <property type="match status" value="1"/>
</dbReference>
<sequence length="685" mass="69350">MSSVLSARRRRARFSRLCPATLARRIAALSLICLALPLTAQAQFATGGAGRFKQNIYWFDWGTAPNTIAQSGVSVTNVIPLSGQELRVTCSLNNISGGTAPSLRIYRPGDWTGDGLDDLYNIGGTGTANTMDIGLRNNVNGTTVNFDFTCSATLGAPGQPNPPAYQLEGLVVADAEQSSNSEYLQATIATSNAGQPTVWRVIDRFRSANCTSSTPALLTETAATRTLRFGAAPFCSSGPMAVGFMENATSASVQFFGGGGSAVALGVVVVDSTDHGDAPSSYGDAVHLAQFAWSGGTLTPGVSTNVNDSSFALADLVPPSTRLGTALDSESAAQYSANADGDDLLGSDDEDAFAAPLGSVMALPGTTYTSPPIACTGPGTVRGWIDFNRDGDFADAGEVSTNSPTCNGTTTVNLSWTVPAGASTGRSYMRLRIASNAAQIAAPSGSANDGEVEDHVLTLADARIALVKQVDARADAADQFTVSLLQGASTLASAATSGAGTSASTGAVLLASGTGYTLRDALSAGPTPFARYLKSIACVANPGSSGALPAPAGPSGTGPVDWTLTPNAGNDLTCTIRNRAALTGLRINKTDSQTTYTPGVDREYTLIVNNDGAAAAVGAQVSDTLPPGATLSAPWRCTASAGSACGAASGGTVGGNSVALTVDLAAGGSATIVVPVRYSANPGDY</sequence>
<protein>
    <recommendedName>
        <fullName evidence="8">DUF11 domain-containing protein</fullName>
    </recommendedName>
</protein>
<gene>
    <name evidence="6" type="ORF">LEN_0277</name>
</gene>
<evidence type="ECO:0000313" key="6">
    <source>
        <dbReference type="EMBL" id="BAV95764.1"/>
    </source>
</evidence>
<dbReference type="InterPro" id="IPR047589">
    <property type="entry name" value="DUF11_rpt"/>
</dbReference>
<proteinExistence type="predicted"/>
<dbReference type="KEGG" id="lem:LEN_0277"/>
<dbReference type="InterPro" id="IPR045474">
    <property type="entry name" value="GEVED"/>
</dbReference>
<keyword evidence="1" id="KW-0732">Signal</keyword>
<dbReference type="Proteomes" id="UP000218824">
    <property type="component" value="Chromosome"/>
</dbReference>
<dbReference type="Pfam" id="PF18651">
    <property type="entry name" value="CshA_NR2"/>
    <property type="match status" value="1"/>
</dbReference>
<organism evidence="6 7">
    <name type="scientific">Lysobacter enzymogenes</name>
    <dbReference type="NCBI Taxonomy" id="69"/>
    <lineage>
        <taxon>Bacteria</taxon>
        <taxon>Pseudomonadati</taxon>
        <taxon>Pseudomonadota</taxon>
        <taxon>Gammaproteobacteria</taxon>
        <taxon>Lysobacterales</taxon>
        <taxon>Lysobacteraceae</taxon>
        <taxon>Lysobacter</taxon>
    </lineage>
</organism>
<evidence type="ECO:0000259" key="4">
    <source>
        <dbReference type="Pfam" id="PF20009"/>
    </source>
</evidence>
<accession>A0AAU9AE81</accession>
<dbReference type="AlphaFoldDB" id="A0AAU9AE81"/>
<feature type="domain" description="SpaA-like prealbumin fold" evidence="5">
    <location>
        <begin position="464"/>
        <end position="579"/>
    </location>
</feature>
<dbReference type="GeneID" id="83062200"/>
<dbReference type="Pfam" id="PF01345">
    <property type="entry name" value="DUF11"/>
    <property type="match status" value="1"/>
</dbReference>
<name>A0AAU9AE81_LYSEN</name>
<dbReference type="InterPro" id="IPR001434">
    <property type="entry name" value="OmcB-like_DUF11"/>
</dbReference>
<evidence type="ECO:0000313" key="7">
    <source>
        <dbReference type="Proteomes" id="UP000218824"/>
    </source>
</evidence>
<dbReference type="Pfam" id="PF20674">
    <property type="entry name" value="SpaA_3"/>
    <property type="match status" value="1"/>
</dbReference>